<accession>A0AAD4MJR0</accession>
<keyword evidence="2" id="KW-1185">Reference proteome</keyword>
<organism evidence="1 2">
    <name type="scientific">Ditylenchus destructor</name>
    <dbReference type="NCBI Taxonomy" id="166010"/>
    <lineage>
        <taxon>Eukaryota</taxon>
        <taxon>Metazoa</taxon>
        <taxon>Ecdysozoa</taxon>
        <taxon>Nematoda</taxon>
        <taxon>Chromadorea</taxon>
        <taxon>Rhabditida</taxon>
        <taxon>Tylenchina</taxon>
        <taxon>Tylenchomorpha</taxon>
        <taxon>Sphaerularioidea</taxon>
        <taxon>Anguinidae</taxon>
        <taxon>Anguininae</taxon>
        <taxon>Ditylenchus</taxon>
    </lineage>
</organism>
<dbReference type="AlphaFoldDB" id="A0AAD4MJR0"/>
<reference evidence="1" key="1">
    <citation type="submission" date="2022-01" db="EMBL/GenBank/DDBJ databases">
        <title>Genome Sequence Resource for Two Populations of Ditylenchus destructor, the Migratory Endoparasitic Phytonematode.</title>
        <authorList>
            <person name="Zhang H."/>
            <person name="Lin R."/>
            <person name="Xie B."/>
        </authorList>
    </citation>
    <scope>NUCLEOTIDE SEQUENCE</scope>
    <source>
        <strain evidence="1">BazhouSP</strain>
    </source>
</reference>
<comment type="caution">
    <text evidence="1">The sequence shown here is derived from an EMBL/GenBank/DDBJ whole genome shotgun (WGS) entry which is preliminary data.</text>
</comment>
<dbReference type="Proteomes" id="UP001201812">
    <property type="component" value="Unassembled WGS sequence"/>
</dbReference>
<evidence type="ECO:0000313" key="2">
    <source>
        <dbReference type="Proteomes" id="UP001201812"/>
    </source>
</evidence>
<dbReference type="EMBL" id="JAKKPZ010000336">
    <property type="protein sequence ID" value="KAI1696286.1"/>
    <property type="molecule type" value="Genomic_DNA"/>
</dbReference>
<name>A0AAD4MJR0_9BILA</name>
<proteinExistence type="predicted"/>
<protein>
    <recommendedName>
        <fullName evidence="3">F-box domain-containing protein</fullName>
    </recommendedName>
</protein>
<evidence type="ECO:0008006" key="3">
    <source>
        <dbReference type="Google" id="ProtNLM"/>
    </source>
</evidence>
<gene>
    <name evidence="1" type="ORF">DdX_19109</name>
</gene>
<evidence type="ECO:0000313" key="1">
    <source>
        <dbReference type="EMBL" id="KAI1696286.1"/>
    </source>
</evidence>
<sequence>MLPNEVLAEIANFFPHSSKYSLFTMSYHIHYVFLRSIPEKVRKARHFDHLFQLNRPAAYQFLTGQPIRYQLYILRQMFDRMSALQIAQQFVNFPAFVHTFLEEYMEERFG</sequence>